<feature type="compositionally biased region" description="Polar residues" evidence="1">
    <location>
        <begin position="541"/>
        <end position="561"/>
    </location>
</feature>
<feature type="compositionally biased region" description="Basic and acidic residues" evidence="1">
    <location>
        <begin position="524"/>
        <end position="540"/>
    </location>
</feature>
<feature type="region of interest" description="Disordered" evidence="1">
    <location>
        <begin position="269"/>
        <end position="307"/>
    </location>
</feature>
<feature type="compositionally biased region" description="Low complexity" evidence="1">
    <location>
        <begin position="337"/>
        <end position="347"/>
    </location>
</feature>
<feature type="compositionally biased region" description="Basic and acidic residues" evidence="1">
    <location>
        <begin position="604"/>
        <end position="626"/>
    </location>
</feature>
<dbReference type="OrthoDB" id="5382203at2759"/>
<name>A0A261Y1D4_9FUNG</name>
<sequence length="856" mass="93876">MGYNETSRDSKSLDVIYPFISQAAASSLTSETRSCSLSSDSLTFLNTFLQEVLYLILVKAGALDLASFKEAISQLLPNTLGREAIVEAELEVKLFLESSGMEDYQLYLEARKTPVFVKGSLEPGVWSAFRDGCFQRDALRDVTYKPRPEHPSVRRRRIPDLIHVYAATTIEAIATHVLSALGKISESEDIQVVRIRDLFSTLRDDDFERLVSYGIIDNDSKRLSKPGPSPALGSKKSLEPYDQSYLSYSLTDLSFDDLTFDNLEFSTTPRSSVKQQFNTPQSSASPASLQPNASLSGTPGAYTSNMPTKYRPSSLLSFYSNSGISPSPLDKPPSRNSLQSQASISTISSAKSGNRLTKLFGNRSKTSSRASMTFPMVADEHWRQIQQISDLDQPLDFEQLMQSGQTLKVSLTPNRLKSIEIERNDVASADKISFDSIRTSNVPSASRQLTVPQQQSKQVPMSKQFNGVYASKASNGSVPHVMQPSFDPRESVRSLPAVPSNGRSFDRSSTLESANASTISSISENRDLVRGKDVSRERRSSATVDTKASANIPNSDLSSSPDHIPSPKVATISPQAVPPRTIPQQAPPTQQETPKPSAKPTSNHLDDAHWTETAETLRKLALERAPARTSSKRASNSQLKQVHSVTAVDQPLPPSAQRKSMPAEVKADSNKSEKPAEVRAEVSKPEKAEPEKVIHEIKEIKQEEVPVIPQVVAPAETLTKEIVEEFKASTETSVPPPPKQESIVKDEVQEPAPSEPTTPNTSSEKRVSTIVYDESKRASKRDSFLRMQSAISKRQSISDLERSEALRGRLPSEVFTDAESEAKPTPGKEDSVTTSTPVESVKAHAVDMPVPSEKKS</sequence>
<dbReference type="Proteomes" id="UP000242875">
    <property type="component" value="Unassembled WGS sequence"/>
</dbReference>
<feature type="region of interest" description="Disordered" evidence="1">
    <location>
        <begin position="324"/>
        <end position="347"/>
    </location>
</feature>
<organism evidence="2 3">
    <name type="scientific">Bifiguratus adelaidae</name>
    <dbReference type="NCBI Taxonomy" id="1938954"/>
    <lineage>
        <taxon>Eukaryota</taxon>
        <taxon>Fungi</taxon>
        <taxon>Fungi incertae sedis</taxon>
        <taxon>Mucoromycota</taxon>
        <taxon>Mucoromycotina</taxon>
        <taxon>Endogonomycetes</taxon>
        <taxon>Endogonales</taxon>
        <taxon>Endogonales incertae sedis</taxon>
        <taxon>Bifiguratus</taxon>
    </lineage>
</organism>
<feature type="compositionally biased region" description="Polar residues" evidence="1">
    <location>
        <begin position="789"/>
        <end position="798"/>
    </location>
</feature>
<feature type="region of interest" description="Disordered" evidence="1">
    <location>
        <begin position="727"/>
        <end position="856"/>
    </location>
</feature>
<reference evidence="2 3" key="1">
    <citation type="journal article" date="2017" name="Mycologia">
        <title>Bifiguratus adelaidae, gen. et sp. nov., a new member of Mucoromycotina in endophytic and soil-dwelling habitats.</title>
        <authorList>
            <person name="Torres-Cruz T.J."/>
            <person name="Billingsley Tobias T.L."/>
            <person name="Almatruk M."/>
            <person name="Hesse C."/>
            <person name="Kuske C.R."/>
            <person name="Desiro A."/>
            <person name="Benucci G.M."/>
            <person name="Bonito G."/>
            <person name="Stajich J.E."/>
            <person name="Dunlap C."/>
            <person name="Arnold A.E."/>
            <person name="Porras-Alfaro A."/>
        </authorList>
    </citation>
    <scope>NUCLEOTIDE SEQUENCE [LARGE SCALE GENOMIC DNA]</scope>
    <source>
        <strain evidence="2 3">AZ0501</strain>
    </source>
</reference>
<proteinExistence type="predicted"/>
<feature type="compositionally biased region" description="Basic and acidic residues" evidence="1">
    <location>
        <begin position="665"/>
        <end position="690"/>
    </location>
</feature>
<dbReference type="EMBL" id="MVBO01000045">
    <property type="protein sequence ID" value="OZJ04314.1"/>
    <property type="molecule type" value="Genomic_DNA"/>
</dbReference>
<feature type="region of interest" description="Disordered" evidence="1">
    <location>
        <begin position="471"/>
        <end position="690"/>
    </location>
</feature>
<feature type="compositionally biased region" description="Polar residues" evidence="1">
    <location>
        <begin position="501"/>
        <end position="523"/>
    </location>
</feature>
<feature type="compositionally biased region" description="Polar residues" evidence="1">
    <location>
        <begin position="628"/>
        <end position="644"/>
    </location>
</feature>
<feature type="compositionally biased region" description="Basic and acidic residues" evidence="1">
    <location>
        <begin position="763"/>
        <end position="784"/>
    </location>
</feature>
<feature type="compositionally biased region" description="Low complexity" evidence="1">
    <location>
        <begin position="582"/>
        <end position="596"/>
    </location>
</feature>
<feature type="compositionally biased region" description="Basic and acidic residues" evidence="1">
    <location>
        <begin position="820"/>
        <end position="831"/>
    </location>
</feature>
<keyword evidence="3" id="KW-1185">Reference proteome</keyword>
<feature type="region of interest" description="Disordered" evidence="1">
    <location>
        <begin position="442"/>
        <end position="461"/>
    </location>
</feature>
<feature type="compositionally biased region" description="Polar residues" evidence="1">
    <location>
        <begin position="269"/>
        <end position="279"/>
    </location>
</feature>
<protein>
    <submittedName>
        <fullName evidence="2">Uncharacterized protein</fullName>
    </submittedName>
</protein>
<evidence type="ECO:0000313" key="2">
    <source>
        <dbReference type="EMBL" id="OZJ04314.1"/>
    </source>
</evidence>
<accession>A0A261Y1D4</accession>
<gene>
    <name evidence="2" type="ORF">BZG36_03173</name>
</gene>
<evidence type="ECO:0000256" key="1">
    <source>
        <dbReference type="SAM" id="MobiDB-lite"/>
    </source>
</evidence>
<comment type="caution">
    <text evidence="2">The sequence shown here is derived from an EMBL/GenBank/DDBJ whole genome shotgun (WGS) entry which is preliminary data.</text>
</comment>
<feature type="non-terminal residue" evidence="2">
    <location>
        <position position="856"/>
    </location>
</feature>
<evidence type="ECO:0000313" key="3">
    <source>
        <dbReference type="Proteomes" id="UP000242875"/>
    </source>
</evidence>
<feature type="compositionally biased region" description="Low complexity" evidence="1">
    <location>
        <begin position="280"/>
        <end position="296"/>
    </location>
</feature>
<dbReference type="AlphaFoldDB" id="A0A261Y1D4"/>